<evidence type="ECO:0000313" key="5">
    <source>
        <dbReference type="Proteomes" id="UP000199029"/>
    </source>
</evidence>
<dbReference type="PANTHER" id="PTHR10161">
    <property type="entry name" value="TARTRATE-RESISTANT ACID PHOSPHATASE TYPE 5"/>
    <property type="match status" value="1"/>
</dbReference>
<dbReference type="Pfam" id="PF00149">
    <property type="entry name" value="Metallophos"/>
    <property type="match status" value="1"/>
</dbReference>
<evidence type="ECO:0000256" key="2">
    <source>
        <dbReference type="ARBA" id="ARBA00022801"/>
    </source>
</evidence>
<dbReference type="InterPro" id="IPR051558">
    <property type="entry name" value="Metallophosphoesterase_PAP"/>
</dbReference>
<dbReference type="EMBL" id="FOXS01000001">
    <property type="protein sequence ID" value="SFP98727.1"/>
    <property type="molecule type" value="Genomic_DNA"/>
</dbReference>
<evidence type="ECO:0000313" key="4">
    <source>
        <dbReference type="EMBL" id="SFP98727.1"/>
    </source>
</evidence>
<dbReference type="Gene3D" id="3.60.21.10">
    <property type="match status" value="1"/>
</dbReference>
<keyword evidence="2" id="KW-0378">Hydrolase</keyword>
<dbReference type="InterPro" id="IPR029052">
    <property type="entry name" value="Metallo-depent_PP-like"/>
</dbReference>
<accession>A0A1I5UUL0</accession>
<dbReference type="InterPro" id="IPR004843">
    <property type="entry name" value="Calcineurin-like_PHP"/>
</dbReference>
<name>A0A1I5UUL0_HYMAR</name>
<dbReference type="Gene3D" id="2.60.40.4070">
    <property type="match status" value="1"/>
</dbReference>
<keyword evidence="1" id="KW-0732">Signal</keyword>
<feature type="domain" description="Calcineurin-like phosphoesterase" evidence="3">
    <location>
        <begin position="35"/>
        <end position="222"/>
    </location>
</feature>
<dbReference type="Proteomes" id="UP000199029">
    <property type="component" value="Unassembled WGS sequence"/>
</dbReference>
<organism evidence="4 5">
    <name type="scientific">Hymenobacter arizonensis</name>
    <name type="common">Siccationidurans arizonensis</name>
    <dbReference type="NCBI Taxonomy" id="1227077"/>
    <lineage>
        <taxon>Bacteria</taxon>
        <taxon>Pseudomonadati</taxon>
        <taxon>Bacteroidota</taxon>
        <taxon>Cytophagia</taxon>
        <taxon>Cytophagales</taxon>
        <taxon>Hymenobacteraceae</taxon>
        <taxon>Hymenobacter</taxon>
    </lineage>
</organism>
<protein>
    <submittedName>
        <fullName evidence="4">Por secretion system C-terminal sorting domain-containing protein</fullName>
    </submittedName>
</protein>
<proteinExistence type="predicted"/>
<reference evidence="5" key="1">
    <citation type="submission" date="2016-10" db="EMBL/GenBank/DDBJ databases">
        <authorList>
            <person name="Varghese N."/>
            <person name="Submissions S."/>
        </authorList>
    </citation>
    <scope>NUCLEOTIDE SEQUENCE [LARGE SCALE GENOMIC DNA]</scope>
    <source>
        <strain evidence="5">OR362-8,ATCC BAA-1266,JCM 13504</strain>
    </source>
</reference>
<evidence type="ECO:0000259" key="3">
    <source>
        <dbReference type="Pfam" id="PF00149"/>
    </source>
</evidence>
<dbReference type="GO" id="GO:0016787">
    <property type="term" value="F:hydrolase activity"/>
    <property type="evidence" value="ECO:0007669"/>
    <property type="project" value="UniProtKB-KW"/>
</dbReference>
<gene>
    <name evidence="4" type="ORF">SAMN04515668_1072</name>
</gene>
<keyword evidence="5" id="KW-1185">Reference proteome</keyword>
<evidence type="ECO:0000256" key="1">
    <source>
        <dbReference type="ARBA" id="ARBA00022729"/>
    </source>
</evidence>
<dbReference type="STRING" id="1227077.SAMN04515668_1072"/>
<dbReference type="PANTHER" id="PTHR10161:SF14">
    <property type="entry name" value="TARTRATE-RESISTANT ACID PHOSPHATASE TYPE 5"/>
    <property type="match status" value="1"/>
</dbReference>
<sequence>MILLLHMRQFVTLRALWVLGAWLGVFGVQSLHAQRFAAIGDYGHASNSEEQVAELVKSWKPEFVITLGDNNYEQGAASTIDENIGRYYHEFIGAYRGRYGSGAATNRFFPSLGNHDTYTRHGQPYLDYFSLPGNERYYDYVRGDVHFFVLNSDPSERDGTGSTSRQAQWLKAEMAASRSRWKIVYFHHPPYSSGTHGSSPNMRWPFREWGASLVLAGHDHHYERLVVDGLTYCVNGLGGRSIYGTTVALPGSQVRYNADYGAQLIEASADSLRLRFITHTGKLVDAFTLHQGLSPEPQLLAVLPTPFVEKATLEFSLPTADEATIRLLDAAGREVAVLHKGALRAGHHQLQWSRGGLASGTYFVQLLSGHFKPVMRTVVL</sequence>
<dbReference type="OrthoDB" id="9809781at2"/>
<dbReference type="SUPFAM" id="SSF56300">
    <property type="entry name" value="Metallo-dependent phosphatases"/>
    <property type="match status" value="1"/>
</dbReference>
<dbReference type="AlphaFoldDB" id="A0A1I5UUL0"/>